<dbReference type="KEGG" id="ssyr:SSYRP_v1c04810"/>
<dbReference type="InterPro" id="IPR003615">
    <property type="entry name" value="HNH_nuc"/>
</dbReference>
<feature type="domain" description="HNH nuclease" evidence="1">
    <location>
        <begin position="56"/>
        <end position="86"/>
    </location>
</feature>
<dbReference type="Proteomes" id="UP000013963">
    <property type="component" value="Chromosome"/>
</dbReference>
<dbReference type="Gene3D" id="1.10.30.50">
    <property type="match status" value="1"/>
</dbReference>
<dbReference type="AlphaFoldDB" id="R4U644"/>
<reference evidence="2 3" key="1">
    <citation type="journal article" date="2013" name="Genome Biol. Evol.">
        <title>Complete genomes of two dipteran-associated spiroplasmas provided insights into the origin, dynamics, and impacts of viral invasion in spiroplasma.</title>
        <authorList>
            <person name="Ku C."/>
            <person name="Lo W.S."/>
            <person name="Chen L.L."/>
            <person name="Kuo C.H."/>
        </authorList>
    </citation>
    <scope>NUCLEOTIDE SEQUENCE [LARGE SCALE GENOMIC DNA]</scope>
    <source>
        <strain evidence="2">EA-1</strain>
    </source>
</reference>
<evidence type="ECO:0000313" key="2">
    <source>
        <dbReference type="EMBL" id="AGM26073.1"/>
    </source>
</evidence>
<dbReference type="HOGENOM" id="CLU_2345279_0_0_14"/>
<gene>
    <name evidence="2" type="ORF">SSYRP_v1c04810</name>
</gene>
<dbReference type="PATRIC" id="fig|1276229.3.peg.476"/>
<dbReference type="InterPro" id="IPR044925">
    <property type="entry name" value="His-Me_finger_sf"/>
</dbReference>
<dbReference type="RefSeq" id="WP_016340719.1">
    <property type="nucleotide sequence ID" value="NC_021284.1"/>
</dbReference>
<organism evidence="2 3">
    <name type="scientific">Spiroplasma syrphidicola EA-1</name>
    <dbReference type="NCBI Taxonomy" id="1276229"/>
    <lineage>
        <taxon>Bacteria</taxon>
        <taxon>Bacillati</taxon>
        <taxon>Mycoplasmatota</taxon>
        <taxon>Mollicutes</taxon>
        <taxon>Entomoplasmatales</taxon>
        <taxon>Spiroplasmataceae</taxon>
        <taxon>Spiroplasma</taxon>
    </lineage>
</organism>
<sequence length="97" mass="11705">MADKRGKWSKDDKNLIWKDYIENKIFDIYEEYKLKEIDLTQESLCPECGEIILKAQYQGYQPDKDYSWDVDHINGNYRDNRLENLQPMHPWCNKSKG</sequence>
<evidence type="ECO:0000259" key="1">
    <source>
        <dbReference type="Pfam" id="PF13392"/>
    </source>
</evidence>
<dbReference type="CDD" id="cd00085">
    <property type="entry name" value="HNHc"/>
    <property type="match status" value="1"/>
</dbReference>
<keyword evidence="3" id="KW-1185">Reference proteome</keyword>
<name>R4U644_9MOLU</name>
<dbReference type="OrthoDB" id="389726at2"/>
<dbReference type="SUPFAM" id="SSF54060">
    <property type="entry name" value="His-Me finger endonucleases"/>
    <property type="match status" value="1"/>
</dbReference>
<proteinExistence type="predicted"/>
<dbReference type="Pfam" id="PF13392">
    <property type="entry name" value="HNH_3"/>
    <property type="match status" value="1"/>
</dbReference>
<evidence type="ECO:0000313" key="3">
    <source>
        <dbReference type="Proteomes" id="UP000013963"/>
    </source>
</evidence>
<protein>
    <recommendedName>
        <fullName evidence="1">HNH nuclease domain-containing protein</fullName>
    </recommendedName>
</protein>
<dbReference type="EMBL" id="CP005078">
    <property type="protein sequence ID" value="AGM26073.1"/>
    <property type="molecule type" value="Genomic_DNA"/>
</dbReference>
<accession>R4U644</accession>
<dbReference type="STRING" id="1276229.SSYRP_v1c04810"/>